<dbReference type="InterPro" id="IPR010499">
    <property type="entry name" value="AraC_E-bd"/>
</dbReference>
<dbReference type="RefSeq" id="WP_106757852.1">
    <property type="nucleotide sequence ID" value="NZ_PXWF02000222.1"/>
</dbReference>
<evidence type="ECO:0000313" key="3">
    <source>
        <dbReference type="Proteomes" id="UP000241421"/>
    </source>
</evidence>
<accession>A0A2U2HK64</accession>
<evidence type="ECO:0000313" key="2">
    <source>
        <dbReference type="EMBL" id="PWF47927.1"/>
    </source>
</evidence>
<dbReference type="InterPro" id="IPR011256">
    <property type="entry name" value="Reg_factor_effector_dom_sf"/>
</dbReference>
<dbReference type="InterPro" id="IPR029442">
    <property type="entry name" value="GyrI-like"/>
</dbReference>
<dbReference type="Gene3D" id="3.20.80.10">
    <property type="entry name" value="Regulatory factor, effector binding domain"/>
    <property type="match status" value="1"/>
</dbReference>
<organism evidence="2 3">
    <name type="scientific">Massilia glaciei</name>
    <dbReference type="NCBI Taxonomy" id="1524097"/>
    <lineage>
        <taxon>Bacteria</taxon>
        <taxon>Pseudomonadati</taxon>
        <taxon>Pseudomonadota</taxon>
        <taxon>Betaproteobacteria</taxon>
        <taxon>Burkholderiales</taxon>
        <taxon>Oxalobacteraceae</taxon>
        <taxon>Telluria group</taxon>
        <taxon>Massilia</taxon>
    </lineage>
</organism>
<protein>
    <submittedName>
        <fullName evidence="2">AraC family transcriptional regulator</fullName>
    </submittedName>
</protein>
<dbReference type="OrthoDB" id="795001at2"/>
<dbReference type="AlphaFoldDB" id="A0A2U2HK64"/>
<gene>
    <name evidence="2" type="ORF">C7C56_013250</name>
</gene>
<dbReference type="SUPFAM" id="SSF55136">
    <property type="entry name" value="Probable bacterial effector-binding domain"/>
    <property type="match status" value="1"/>
</dbReference>
<evidence type="ECO:0000259" key="1">
    <source>
        <dbReference type="SMART" id="SM00871"/>
    </source>
</evidence>
<dbReference type="SMART" id="SM00871">
    <property type="entry name" value="AraC_E_bind"/>
    <property type="match status" value="1"/>
</dbReference>
<dbReference type="Proteomes" id="UP000241421">
    <property type="component" value="Unassembled WGS sequence"/>
</dbReference>
<comment type="caution">
    <text evidence="2">The sequence shown here is derived from an EMBL/GenBank/DDBJ whole genome shotgun (WGS) entry which is preliminary data.</text>
</comment>
<dbReference type="EMBL" id="PXWF02000222">
    <property type="protein sequence ID" value="PWF47927.1"/>
    <property type="molecule type" value="Genomic_DNA"/>
</dbReference>
<name>A0A2U2HK64_9BURK</name>
<sequence>MLDTPQITESPARQAAVIHLTIPRAEMQAQMGPAIDELIAAVVAQGVGPAGPVFSHHFRMEPGLFDFEVGVPVSGPVAPAGRVKAGALPAARVARTVLHGGYEGLPGGWGQFMEWIDRQGLGKTDDLWEVYVAGPHSDPDPAAWRTELNQPLN</sequence>
<proteinExistence type="predicted"/>
<feature type="domain" description="AraC effector-binding" evidence="1">
    <location>
        <begin position="3"/>
        <end position="153"/>
    </location>
</feature>
<reference evidence="2 3" key="1">
    <citation type="submission" date="2018-04" db="EMBL/GenBank/DDBJ databases">
        <title>Massilia violaceinigra sp. nov., a novel purple-pigmented bacterium isolated from Tianshan glacier, Xinjiang, China.</title>
        <authorList>
            <person name="Wang H."/>
        </authorList>
    </citation>
    <scope>NUCLEOTIDE SEQUENCE [LARGE SCALE GENOMIC DNA]</scope>
    <source>
        <strain evidence="2 3">B448-2</strain>
    </source>
</reference>
<keyword evidence="3" id="KW-1185">Reference proteome</keyword>
<dbReference type="Pfam" id="PF06445">
    <property type="entry name" value="GyrI-like"/>
    <property type="match status" value="1"/>
</dbReference>